<name>A0ABW4PKW7_9ACTN</name>
<feature type="transmembrane region" description="Helical" evidence="1">
    <location>
        <begin position="150"/>
        <end position="169"/>
    </location>
</feature>
<dbReference type="Proteomes" id="UP001597365">
    <property type="component" value="Unassembled WGS sequence"/>
</dbReference>
<feature type="transmembrane region" description="Helical" evidence="1">
    <location>
        <begin position="220"/>
        <end position="242"/>
    </location>
</feature>
<evidence type="ECO:0000313" key="4">
    <source>
        <dbReference type="Proteomes" id="UP001597365"/>
    </source>
</evidence>
<evidence type="ECO:0000259" key="2">
    <source>
        <dbReference type="Pfam" id="PF20182"/>
    </source>
</evidence>
<accession>A0ABW4PKW7</accession>
<evidence type="ECO:0000256" key="1">
    <source>
        <dbReference type="SAM" id="Phobius"/>
    </source>
</evidence>
<evidence type="ECO:0000313" key="3">
    <source>
        <dbReference type="EMBL" id="MFD1831359.1"/>
    </source>
</evidence>
<organism evidence="3 4">
    <name type="scientific">Streptomyces desertarenae</name>
    <dbReference type="NCBI Taxonomy" id="2666184"/>
    <lineage>
        <taxon>Bacteria</taxon>
        <taxon>Bacillati</taxon>
        <taxon>Actinomycetota</taxon>
        <taxon>Actinomycetes</taxon>
        <taxon>Kitasatosporales</taxon>
        <taxon>Streptomycetaceae</taxon>
        <taxon>Streptomyces</taxon>
    </lineage>
</organism>
<sequence>MDSVTDYVDYRWPAAFLAAALVAKRVTRTRFWANPLLRSVGGLLVLAVCVCVFVTPPMIVWVNDVTGVPNLAAPWVYTLLTLFSFSCLLMIIAWQRGMDRARRVLGWTTAVYAAVVVALWVLFALADTPVERIRDFDTFYATTPYARELIVLYLLAHAAAGTVTSALVWSWLFSGKHEVRGWLLAGLAMLGGCYALNIVFDVLKLTAVVARWNGHDLDWLSTRAAPLAGAFSAVLAGLGFLTPHLGEDLQGRRAARAAYRRLEPLHRLLQEAGVLLRSPATGRADAYLALTRRDTAVRDSVLNLAPYLDAALWDRARAEAARHGAAAGEEGDGLAGAVVLTAALGARGASSPPETALDVTAILGRLPAIADALRRPDALETVRRRCAASTGSTHAHDR</sequence>
<feature type="transmembrane region" description="Helical" evidence="1">
    <location>
        <begin position="74"/>
        <end position="92"/>
    </location>
</feature>
<protein>
    <submittedName>
        <fullName evidence="3">DUF6545 domain-containing protein</fullName>
    </submittedName>
</protein>
<proteinExistence type="predicted"/>
<feature type="domain" description="DUF6545" evidence="2">
    <location>
        <begin position="255"/>
        <end position="356"/>
    </location>
</feature>
<dbReference type="RefSeq" id="WP_380901195.1">
    <property type="nucleotide sequence ID" value="NZ_JBHUFU010000009.1"/>
</dbReference>
<reference evidence="4" key="1">
    <citation type="journal article" date="2019" name="Int. J. Syst. Evol. Microbiol.">
        <title>The Global Catalogue of Microorganisms (GCM) 10K type strain sequencing project: providing services to taxonomists for standard genome sequencing and annotation.</title>
        <authorList>
            <consortium name="The Broad Institute Genomics Platform"/>
            <consortium name="The Broad Institute Genome Sequencing Center for Infectious Disease"/>
            <person name="Wu L."/>
            <person name="Ma J."/>
        </authorList>
    </citation>
    <scope>NUCLEOTIDE SEQUENCE [LARGE SCALE GENOMIC DNA]</scope>
    <source>
        <strain evidence="4">CGMCC 4.7455</strain>
    </source>
</reference>
<dbReference type="InterPro" id="IPR046675">
    <property type="entry name" value="DUF6545"/>
</dbReference>
<keyword evidence="1" id="KW-0472">Membrane</keyword>
<gene>
    <name evidence="3" type="ORF">ACFSJS_17080</name>
</gene>
<feature type="transmembrane region" description="Helical" evidence="1">
    <location>
        <begin position="39"/>
        <end position="62"/>
    </location>
</feature>
<comment type="caution">
    <text evidence="3">The sequence shown here is derived from an EMBL/GenBank/DDBJ whole genome shotgun (WGS) entry which is preliminary data.</text>
</comment>
<feature type="transmembrane region" description="Helical" evidence="1">
    <location>
        <begin position="181"/>
        <end position="200"/>
    </location>
</feature>
<keyword evidence="4" id="KW-1185">Reference proteome</keyword>
<feature type="transmembrane region" description="Helical" evidence="1">
    <location>
        <begin position="104"/>
        <end position="126"/>
    </location>
</feature>
<dbReference type="EMBL" id="JBHUFU010000009">
    <property type="protein sequence ID" value="MFD1831359.1"/>
    <property type="molecule type" value="Genomic_DNA"/>
</dbReference>
<keyword evidence="1" id="KW-0812">Transmembrane</keyword>
<dbReference type="Pfam" id="PF20182">
    <property type="entry name" value="DUF6545"/>
    <property type="match status" value="1"/>
</dbReference>
<keyword evidence="1" id="KW-1133">Transmembrane helix</keyword>